<comment type="caution">
    <text evidence="3">The sequence shown here is derived from an EMBL/GenBank/DDBJ whole genome shotgun (WGS) entry which is preliminary data.</text>
</comment>
<reference evidence="3 4" key="1">
    <citation type="journal article" date="2020" name="Cell Host Microbe">
        <title>Functional and Genomic Variation between Human-Derived Isolates of Lachnospiraceae Reveals Inter- and Intra-Species Diversity.</title>
        <authorList>
            <person name="Sorbara M.T."/>
            <person name="Littmann E.R."/>
            <person name="Fontana E."/>
            <person name="Moody T.U."/>
            <person name="Kohout C.E."/>
            <person name="Gjonbalaj M."/>
            <person name="Eaton V."/>
            <person name="Seok R."/>
            <person name="Leiner I.M."/>
            <person name="Pamer E.G."/>
        </authorList>
    </citation>
    <scope>NUCLEOTIDE SEQUENCE [LARGE SCALE GENOMIC DNA]</scope>
    <source>
        <strain evidence="3 4">MSK.17.74</strain>
    </source>
</reference>
<dbReference type="SMART" id="SM00646">
    <property type="entry name" value="Ami_3"/>
    <property type="match status" value="1"/>
</dbReference>
<evidence type="ECO:0000256" key="1">
    <source>
        <dbReference type="ARBA" id="ARBA00022801"/>
    </source>
</evidence>
<keyword evidence="4" id="KW-1185">Reference proteome</keyword>
<evidence type="ECO:0000313" key="4">
    <source>
        <dbReference type="Proteomes" id="UP001644719"/>
    </source>
</evidence>
<sequence>MDPGMIGIDGLKEKDVNLAIGLKVKSALEKKDFQVVMTRETDVGLYDEDSNNKKVQDMQKRIFLIQEVKPVLAVSIHQNSYEDSGVKGPQVFYYRDSVKGEELAEIIQEKLNDYLEVERPRQAKGNTTYYLLKRSPGILNIVECGFLTNPEEAGKLLQDDYQEKVAAAVADGVEEYIKNNEQ</sequence>
<accession>A0ABX2HBQ6</accession>
<dbReference type="CDD" id="cd02696">
    <property type="entry name" value="MurNAc-LAA"/>
    <property type="match status" value="1"/>
</dbReference>
<keyword evidence="1 3" id="KW-0378">Hydrolase</keyword>
<dbReference type="Pfam" id="PF01520">
    <property type="entry name" value="Amidase_3"/>
    <property type="match status" value="1"/>
</dbReference>
<name>A0ABX2HBQ6_9FIRM</name>
<dbReference type="SUPFAM" id="SSF53187">
    <property type="entry name" value="Zn-dependent exopeptidases"/>
    <property type="match status" value="1"/>
</dbReference>
<dbReference type="PANTHER" id="PTHR30404">
    <property type="entry name" value="N-ACETYLMURAMOYL-L-ALANINE AMIDASE"/>
    <property type="match status" value="1"/>
</dbReference>
<protein>
    <submittedName>
        <fullName evidence="3">Cell wall hydrolase</fullName>
    </submittedName>
</protein>
<dbReference type="Gene3D" id="3.40.630.40">
    <property type="entry name" value="Zn-dependent exopeptidases"/>
    <property type="match status" value="1"/>
</dbReference>
<dbReference type="EMBL" id="JAAITS010000077">
    <property type="protein sequence ID" value="NSG87441.1"/>
    <property type="molecule type" value="Genomic_DNA"/>
</dbReference>
<evidence type="ECO:0000313" key="3">
    <source>
        <dbReference type="EMBL" id="NSG87441.1"/>
    </source>
</evidence>
<feature type="domain" description="MurNAc-LAA" evidence="2">
    <location>
        <begin position="66"/>
        <end position="174"/>
    </location>
</feature>
<dbReference type="InterPro" id="IPR050695">
    <property type="entry name" value="N-acetylmuramoyl_amidase_3"/>
</dbReference>
<dbReference type="PANTHER" id="PTHR30404:SF0">
    <property type="entry name" value="N-ACETYLMURAMOYL-L-ALANINE AMIDASE AMIC"/>
    <property type="match status" value="1"/>
</dbReference>
<evidence type="ECO:0000259" key="2">
    <source>
        <dbReference type="SMART" id="SM00646"/>
    </source>
</evidence>
<organism evidence="3 4">
    <name type="scientific">Blautia faecis</name>
    <dbReference type="NCBI Taxonomy" id="871665"/>
    <lineage>
        <taxon>Bacteria</taxon>
        <taxon>Bacillati</taxon>
        <taxon>Bacillota</taxon>
        <taxon>Clostridia</taxon>
        <taxon>Lachnospirales</taxon>
        <taxon>Lachnospiraceae</taxon>
        <taxon>Blautia</taxon>
    </lineage>
</organism>
<proteinExistence type="predicted"/>
<dbReference type="Proteomes" id="UP001644719">
    <property type="component" value="Unassembled WGS sequence"/>
</dbReference>
<dbReference type="GO" id="GO:0016787">
    <property type="term" value="F:hydrolase activity"/>
    <property type="evidence" value="ECO:0007669"/>
    <property type="project" value="UniProtKB-KW"/>
</dbReference>
<dbReference type="InterPro" id="IPR002508">
    <property type="entry name" value="MurNAc-LAA_cat"/>
</dbReference>
<gene>
    <name evidence="3" type="ORF">G5B17_18985</name>
</gene>